<dbReference type="EMBL" id="QZCW01000002">
    <property type="protein sequence ID" value="MCW5321806.1"/>
    <property type="molecule type" value="Genomic_DNA"/>
</dbReference>
<evidence type="ECO:0000256" key="4">
    <source>
        <dbReference type="ARBA" id="ARBA00022989"/>
    </source>
</evidence>
<evidence type="ECO:0000256" key="3">
    <source>
        <dbReference type="ARBA" id="ARBA00022692"/>
    </source>
</evidence>
<feature type="transmembrane region" description="Helical" evidence="6">
    <location>
        <begin position="116"/>
        <end position="138"/>
    </location>
</feature>
<evidence type="ECO:0000256" key="2">
    <source>
        <dbReference type="ARBA" id="ARBA00022475"/>
    </source>
</evidence>
<accession>A0ABT3KU26</accession>
<feature type="transmembrane region" description="Helical" evidence="6">
    <location>
        <begin position="6"/>
        <end position="27"/>
    </location>
</feature>
<feature type="transmembrane region" description="Helical" evidence="6">
    <location>
        <begin position="158"/>
        <end position="177"/>
    </location>
</feature>
<organism evidence="7 8">
    <name type="scientific">Verminephrobacter aporrectodeae subsp. tuberculatae</name>
    <dbReference type="NCBI Taxonomy" id="1110392"/>
    <lineage>
        <taxon>Bacteria</taxon>
        <taxon>Pseudomonadati</taxon>
        <taxon>Pseudomonadota</taxon>
        <taxon>Betaproteobacteria</taxon>
        <taxon>Burkholderiales</taxon>
        <taxon>Comamonadaceae</taxon>
        <taxon>Verminephrobacter</taxon>
    </lineage>
</organism>
<feature type="transmembrane region" description="Helical" evidence="6">
    <location>
        <begin position="65"/>
        <end position="86"/>
    </location>
</feature>
<dbReference type="PANTHER" id="PTHR30086">
    <property type="entry name" value="ARGININE EXPORTER PROTEIN ARGO"/>
    <property type="match status" value="1"/>
</dbReference>
<reference evidence="8" key="1">
    <citation type="submission" date="2023-07" db="EMBL/GenBank/DDBJ databases">
        <title>Verminephrobacter genomes.</title>
        <authorList>
            <person name="Lund M.B."/>
        </authorList>
    </citation>
    <scope>NUCLEOTIDE SEQUENCE [LARGE SCALE GENOMIC DNA]</scope>
    <source>
        <strain evidence="8">AtM5-05</strain>
    </source>
</reference>
<keyword evidence="8" id="KW-1185">Reference proteome</keyword>
<keyword evidence="3 6" id="KW-0812">Transmembrane</keyword>
<dbReference type="Proteomes" id="UP001208935">
    <property type="component" value="Unassembled WGS sequence"/>
</dbReference>
<keyword evidence="2" id="KW-1003">Cell membrane</keyword>
<evidence type="ECO:0000313" key="8">
    <source>
        <dbReference type="Proteomes" id="UP001208935"/>
    </source>
</evidence>
<feature type="transmembrane region" description="Helical" evidence="6">
    <location>
        <begin position="39"/>
        <end position="59"/>
    </location>
</feature>
<gene>
    <name evidence="7" type="ORF">D5039_11765</name>
</gene>
<feature type="transmembrane region" description="Helical" evidence="6">
    <location>
        <begin position="184"/>
        <end position="203"/>
    </location>
</feature>
<proteinExistence type="predicted"/>
<evidence type="ECO:0000256" key="5">
    <source>
        <dbReference type="ARBA" id="ARBA00023136"/>
    </source>
</evidence>
<evidence type="ECO:0000256" key="6">
    <source>
        <dbReference type="SAM" id="Phobius"/>
    </source>
</evidence>
<evidence type="ECO:0000256" key="1">
    <source>
        <dbReference type="ARBA" id="ARBA00004651"/>
    </source>
</evidence>
<dbReference type="Pfam" id="PF01810">
    <property type="entry name" value="LysE"/>
    <property type="match status" value="1"/>
</dbReference>
<keyword evidence="4 6" id="KW-1133">Transmembrane helix</keyword>
<comment type="caution">
    <text evidence="7">The sequence shown here is derived from an EMBL/GenBank/DDBJ whole genome shotgun (WGS) entry which is preliminary data.</text>
</comment>
<protein>
    <submittedName>
        <fullName evidence="7">LysE family translocator</fullName>
    </submittedName>
</protein>
<comment type="subcellular location">
    <subcellularLocation>
        <location evidence="1">Cell membrane</location>
        <topology evidence="1">Multi-pass membrane protein</topology>
    </subcellularLocation>
</comment>
<evidence type="ECO:0000313" key="7">
    <source>
        <dbReference type="EMBL" id="MCW5321806.1"/>
    </source>
</evidence>
<sequence>MLAAALIYIFAVISPGPNFLLVSRFAAANSIRAGVGASMGIVMVGLMFSISSVTGLAVLIDNYPWFSPIATLAGAIYLIYIAFLLARSAMKSADPAAGKPQAMLPMGFWRAWRTGVLINLTNMKTIAFMVSIFAGFLAVERSLLEKAAVIAICSSFEILWYSSVALIFGQSLVQSLYLRYGRQIDACMAVFLLLFAVETLLMLRW</sequence>
<name>A0ABT3KU26_9BURK</name>
<keyword evidence="5 6" id="KW-0472">Membrane</keyword>
<dbReference type="PANTHER" id="PTHR30086:SF19">
    <property type="entry name" value="THREONINE EFFLUX PROTEIN"/>
    <property type="match status" value="1"/>
</dbReference>
<dbReference type="InterPro" id="IPR001123">
    <property type="entry name" value="LeuE-type"/>
</dbReference>
<dbReference type="RefSeq" id="WP_265282319.1">
    <property type="nucleotide sequence ID" value="NZ_QZCW01000002.1"/>
</dbReference>